<comment type="caution">
    <text evidence="1">The sequence shown here is derived from an EMBL/GenBank/DDBJ whole genome shotgun (WGS) entry which is preliminary data.</text>
</comment>
<dbReference type="InterPro" id="IPR005312">
    <property type="entry name" value="DUF1759"/>
</dbReference>
<dbReference type="EMBL" id="JABSTU010000006">
    <property type="protein sequence ID" value="KAH8029355.1"/>
    <property type="molecule type" value="Genomic_DNA"/>
</dbReference>
<reference evidence="1" key="2">
    <citation type="submission" date="2021-09" db="EMBL/GenBank/DDBJ databases">
        <authorList>
            <person name="Jia N."/>
            <person name="Wang J."/>
            <person name="Shi W."/>
            <person name="Du L."/>
            <person name="Sun Y."/>
            <person name="Zhan W."/>
            <person name="Jiang J."/>
            <person name="Wang Q."/>
            <person name="Zhang B."/>
            <person name="Ji P."/>
            <person name="Sakyi L.B."/>
            <person name="Cui X."/>
            <person name="Yuan T."/>
            <person name="Jiang B."/>
            <person name="Yang W."/>
            <person name="Lam T.T.-Y."/>
            <person name="Chang Q."/>
            <person name="Ding S."/>
            <person name="Wang X."/>
            <person name="Zhu J."/>
            <person name="Ruan X."/>
            <person name="Zhao L."/>
            <person name="Wei J."/>
            <person name="Que T."/>
            <person name="Du C."/>
            <person name="Cheng J."/>
            <person name="Dai P."/>
            <person name="Han X."/>
            <person name="Huang E."/>
            <person name="Gao Y."/>
            <person name="Liu J."/>
            <person name="Shao H."/>
            <person name="Ye R."/>
            <person name="Li L."/>
            <person name="Wei W."/>
            <person name="Wang X."/>
            <person name="Wang C."/>
            <person name="Huo Q."/>
            <person name="Li W."/>
            <person name="Guo W."/>
            <person name="Chen H."/>
            <person name="Chen S."/>
            <person name="Zhou L."/>
            <person name="Zhou L."/>
            <person name="Ni X."/>
            <person name="Tian J."/>
            <person name="Zhou Y."/>
            <person name="Sheng Y."/>
            <person name="Liu T."/>
            <person name="Pan Y."/>
            <person name="Xia L."/>
            <person name="Li J."/>
            <person name="Zhao F."/>
            <person name="Cao W."/>
        </authorList>
    </citation>
    <scope>NUCLEOTIDE SEQUENCE</scope>
    <source>
        <strain evidence="1">Rmic-2018</strain>
        <tissue evidence="1">Larvae</tissue>
    </source>
</reference>
<evidence type="ECO:0008006" key="3">
    <source>
        <dbReference type="Google" id="ProtNLM"/>
    </source>
</evidence>
<evidence type="ECO:0000313" key="2">
    <source>
        <dbReference type="Proteomes" id="UP000821866"/>
    </source>
</evidence>
<keyword evidence="2" id="KW-1185">Reference proteome</keyword>
<accession>A0A9J6E471</accession>
<organism evidence="1 2">
    <name type="scientific">Rhipicephalus microplus</name>
    <name type="common">Cattle tick</name>
    <name type="synonym">Boophilus microplus</name>
    <dbReference type="NCBI Taxonomy" id="6941"/>
    <lineage>
        <taxon>Eukaryota</taxon>
        <taxon>Metazoa</taxon>
        <taxon>Ecdysozoa</taxon>
        <taxon>Arthropoda</taxon>
        <taxon>Chelicerata</taxon>
        <taxon>Arachnida</taxon>
        <taxon>Acari</taxon>
        <taxon>Parasitiformes</taxon>
        <taxon>Ixodida</taxon>
        <taxon>Ixodoidea</taxon>
        <taxon>Ixodidae</taxon>
        <taxon>Rhipicephalinae</taxon>
        <taxon>Rhipicephalus</taxon>
        <taxon>Boophilus</taxon>
    </lineage>
</organism>
<proteinExistence type="predicted"/>
<name>A0A9J6E471_RHIMP</name>
<evidence type="ECO:0000313" key="1">
    <source>
        <dbReference type="EMBL" id="KAH8029355.1"/>
    </source>
</evidence>
<protein>
    <recommendedName>
        <fullName evidence="3">Tick transposon</fullName>
    </recommendedName>
</protein>
<reference evidence="1" key="1">
    <citation type="journal article" date="2020" name="Cell">
        <title>Large-Scale Comparative Analyses of Tick Genomes Elucidate Their Genetic Diversity and Vector Capacities.</title>
        <authorList>
            <consortium name="Tick Genome and Microbiome Consortium (TIGMIC)"/>
            <person name="Jia N."/>
            <person name="Wang J."/>
            <person name="Shi W."/>
            <person name="Du L."/>
            <person name="Sun Y."/>
            <person name="Zhan W."/>
            <person name="Jiang J.F."/>
            <person name="Wang Q."/>
            <person name="Zhang B."/>
            <person name="Ji P."/>
            <person name="Bell-Sakyi L."/>
            <person name="Cui X.M."/>
            <person name="Yuan T.T."/>
            <person name="Jiang B.G."/>
            <person name="Yang W.F."/>
            <person name="Lam T.T."/>
            <person name="Chang Q.C."/>
            <person name="Ding S.J."/>
            <person name="Wang X.J."/>
            <person name="Zhu J.G."/>
            <person name="Ruan X.D."/>
            <person name="Zhao L."/>
            <person name="Wei J.T."/>
            <person name="Ye R.Z."/>
            <person name="Que T.C."/>
            <person name="Du C.H."/>
            <person name="Zhou Y.H."/>
            <person name="Cheng J.X."/>
            <person name="Dai P.F."/>
            <person name="Guo W.B."/>
            <person name="Han X.H."/>
            <person name="Huang E.J."/>
            <person name="Li L.F."/>
            <person name="Wei W."/>
            <person name="Gao Y.C."/>
            <person name="Liu J.Z."/>
            <person name="Shao H.Z."/>
            <person name="Wang X."/>
            <person name="Wang C.C."/>
            <person name="Yang T.C."/>
            <person name="Huo Q.B."/>
            <person name="Li W."/>
            <person name="Chen H.Y."/>
            <person name="Chen S.E."/>
            <person name="Zhou L.G."/>
            <person name="Ni X.B."/>
            <person name="Tian J.H."/>
            <person name="Sheng Y."/>
            <person name="Liu T."/>
            <person name="Pan Y.S."/>
            <person name="Xia L.Y."/>
            <person name="Li J."/>
            <person name="Zhao F."/>
            <person name="Cao W.C."/>
        </authorList>
    </citation>
    <scope>NUCLEOTIDE SEQUENCE</scope>
    <source>
        <strain evidence="1">Rmic-2018</strain>
    </source>
</reference>
<dbReference type="Proteomes" id="UP000821866">
    <property type="component" value="Chromosome 4"/>
</dbReference>
<dbReference type="Pfam" id="PF03564">
    <property type="entry name" value="DUF1759"/>
    <property type="match status" value="1"/>
</dbReference>
<gene>
    <name evidence="1" type="ORF">HPB51_025363</name>
</gene>
<sequence length="144" mass="16094">MVCAFEPLAFLQDLKRIWTNGGLTDVDRFAYVRSVLTGDLASTIARLSATTSCYLEALKILKQGFAETHAVIQAHMQRIIDMRPLQSSKELRGLQCLYDTVRSQTCVLKTLGVSKDSCSAMLYPILLKPLPCDIVLNFNKTIDH</sequence>
<dbReference type="AlphaFoldDB" id="A0A9J6E471"/>